<sequence>MDMTSTAHTTHTTHTLTPIAGGTSCSCGREFTGMTDRYPRNAANEHAKMLNATTLRSKSGVVYRVLEPSKTGVHVLVIRADGKGPVRYVKLANCQAVN</sequence>
<name>A0A515MKW2_9CAUD</name>
<evidence type="ECO:0000313" key="2">
    <source>
        <dbReference type="Proteomes" id="UP000320200"/>
    </source>
</evidence>
<accession>A0A515MKW2</accession>
<proteinExistence type="predicted"/>
<keyword evidence="2" id="KW-1185">Reference proteome</keyword>
<dbReference type="GeneID" id="63026603"/>
<evidence type="ECO:0000313" key="1">
    <source>
        <dbReference type="EMBL" id="QDM57307.1"/>
    </source>
</evidence>
<dbReference type="RefSeq" id="YP_010002057.1">
    <property type="nucleotide sequence ID" value="NC_053240.1"/>
</dbReference>
<gene>
    <name evidence="1" type="primary">8</name>
    <name evidence="1" type="ORF">SEA_TANGERINE_8</name>
</gene>
<organism evidence="1 2">
    <name type="scientific">Gordonia phage Tangerine</name>
    <dbReference type="NCBI Taxonomy" id="2591120"/>
    <lineage>
        <taxon>Viruses</taxon>
        <taxon>Duplodnaviria</taxon>
        <taxon>Heunggongvirae</taxon>
        <taxon>Uroviricota</taxon>
        <taxon>Caudoviricetes</taxon>
        <taxon>Stackebrandtviridae</taxon>
        <taxon>Schenleyvirinae</taxon>
        <taxon>Kroosvirus</taxon>
        <taxon>Kroosvirus tangerine</taxon>
    </lineage>
</organism>
<dbReference type="Proteomes" id="UP000320200">
    <property type="component" value="Segment"/>
</dbReference>
<dbReference type="EMBL" id="MK967396">
    <property type="protein sequence ID" value="QDM57307.1"/>
    <property type="molecule type" value="Genomic_DNA"/>
</dbReference>
<protein>
    <submittedName>
        <fullName evidence="1">Uncharacterized protein</fullName>
    </submittedName>
</protein>
<dbReference type="KEGG" id="vg:63026603"/>
<reference evidence="1 2" key="1">
    <citation type="submission" date="2019-05" db="EMBL/GenBank/DDBJ databases">
        <authorList>
            <person name="Jenkins W.A."/>
            <person name="Byrn A.B."/>
            <person name="Chan N.T."/>
            <person name="Estes M.L."/>
            <person name="Mcmahon A.T."/>
            <person name="Moore J.M."/>
            <person name="Tauchert M.H."/>
            <person name="Gaffney B.L."/>
            <person name="Staples A.K."/>
            <person name="King R.A."/>
            <person name="Rinehart C.A."/>
            <person name="Rowland N.S."/>
            <person name="Garlena R.A."/>
            <person name="Russell D.A."/>
            <person name="Pope W.H."/>
            <person name="Jacobs-Sera D."/>
            <person name="Hendrix R.W."/>
            <person name="Hatfull G.F."/>
        </authorList>
    </citation>
    <scope>NUCLEOTIDE SEQUENCE [LARGE SCALE GENOMIC DNA]</scope>
</reference>